<dbReference type="RefSeq" id="WP_233349975.1">
    <property type="nucleotide sequence ID" value="NZ_BMYV01000002.1"/>
</dbReference>
<organism evidence="2 3">
    <name type="scientific">Litorimonas cladophorae</name>
    <dbReference type="NCBI Taxonomy" id="1220491"/>
    <lineage>
        <taxon>Bacteria</taxon>
        <taxon>Pseudomonadati</taxon>
        <taxon>Pseudomonadota</taxon>
        <taxon>Alphaproteobacteria</taxon>
        <taxon>Maricaulales</taxon>
        <taxon>Robiginitomaculaceae</taxon>
    </lineage>
</organism>
<dbReference type="AlphaFoldDB" id="A0A918NI73"/>
<protein>
    <recommendedName>
        <fullName evidence="1">YbbD head domain-containing protein</fullName>
    </recommendedName>
</protein>
<dbReference type="InterPro" id="IPR058827">
    <property type="entry name" value="YbbD_head"/>
</dbReference>
<gene>
    <name evidence="2" type="ORF">GCM10011309_19160</name>
</gene>
<accession>A0A918NI73</accession>
<feature type="domain" description="YbbD head" evidence="1">
    <location>
        <begin position="10"/>
        <end position="52"/>
    </location>
</feature>
<evidence type="ECO:0000313" key="3">
    <source>
        <dbReference type="Proteomes" id="UP000600865"/>
    </source>
</evidence>
<name>A0A918NI73_9PROT</name>
<dbReference type="Proteomes" id="UP000600865">
    <property type="component" value="Unassembled WGS sequence"/>
</dbReference>
<sequence>MSEMDFYIIYPSLSEAKDDKAIERGWIPDWIPEQATEIHEAHNLDTNIRAISLTLPEAQTFVSMLNCRDANQPMRPRKVTKLFPEKIHLNEGVKDCGDLFIFAENDERIHIWAN</sequence>
<proteinExistence type="predicted"/>
<keyword evidence="3" id="KW-1185">Reference proteome</keyword>
<evidence type="ECO:0000259" key="1">
    <source>
        <dbReference type="Pfam" id="PF26610"/>
    </source>
</evidence>
<evidence type="ECO:0000313" key="2">
    <source>
        <dbReference type="EMBL" id="GGX69345.1"/>
    </source>
</evidence>
<dbReference type="Pfam" id="PF26610">
    <property type="entry name" value="YbbD_head"/>
    <property type="match status" value="1"/>
</dbReference>
<dbReference type="EMBL" id="BMYV01000002">
    <property type="protein sequence ID" value="GGX69345.1"/>
    <property type="molecule type" value="Genomic_DNA"/>
</dbReference>
<reference evidence="2 3" key="1">
    <citation type="journal article" date="2014" name="Int. J. Syst. Evol. Microbiol.">
        <title>Complete genome sequence of Corynebacterium casei LMG S-19264T (=DSM 44701T), isolated from a smear-ripened cheese.</title>
        <authorList>
            <consortium name="US DOE Joint Genome Institute (JGI-PGF)"/>
            <person name="Walter F."/>
            <person name="Albersmeier A."/>
            <person name="Kalinowski J."/>
            <person name="Ruckert C."/>
        </authorList>
    </citation>
    <scope>NUCLEOTIDE SEQUENCE [LARGE SCALE GENOMIC DNA]</scope>
    <source>
        <strain evidence="2 3">KCTC 23968</strain>
    </source>
</reference>
<comment type="caution">
    <text evidence="2">The sequence shown here is derived from an EMBL/GenBank/DDBJ whole genome shotgun (WGS) entry which is preliminary data.</text>
</comment>